<keyword evidence="2" id="KW-1185">Reference proteome</keyword>
<evidence type="ECO:0000313" key="2">
    <source>
        <dbReference type="Proteomes" id="UP000078389"/>
    </source>
</evidence>
<proteinExistence type="predicted"/>
<reference evidence="1 2" key="1">
    <citation type="submission" date="2016-03" db="EMBL/GenBank/DDBJ databases">
        <title>Genome sequencing of Devosia sp. S37.</title>
        <authorList>
            <person name="Mohd Nor M."/>
        </authorList>
    </citation>
    <scope>NUCLEOTIDE SEQUENCE [LARGE SCALE GENOMIC DNA]</scope>
    <source>
        <strain evidence="1 2">S37</strain>
    </source>
</reference>
<dbReference type="EMBL" id="LVVY01000063">
    <property type="protein sequence ID" value="OAM79348.1"/>
    <property type="molecule type" value="Genomic_DNA"/>
</dbReference>
<evidence type="ECO:0008006" key="3">
    <source>
        <dbReference type="Google" id="ProtNLM"/>
    </source>
</evidence>
<dbReference type="RefSeq" id="WP_067451961.1">
    <property type="nucleotide sequence ID" value="NZ_LVVY01000063.1"/>
</dbReference>
<organism evidence="1 2">
    <name type="scientific">Devosia elaeis</name>
    <dbReference type="NCBI Taxonomy" id="1770058"/>
    <lineage>
        <taxon>Bacteria</taxon>
        <taxon>Pseudomonadati</taxon>
        <taxon>Pseudomonadota</taxon>
        <taxon>Alphaproteobacteria</taxon>
        <taxon>Hyphomicrobiales</taxon>
        <taxon>Devosiaceae</taxon>
        <taxon>Devosia</taxon>
    </lineage>
</organism>
<protein>
    <recommendedName>
        <fullName evidence="3">FAD dependent oxidoreductase domain-containing protein</fullName>
    </recommendedName>
</protein>
<dbReference type="OrthoDB" id="7943729at2"/>
<name>A0A178I5B8_9HYPH</name>
<evidence type="ECO:0000313" key="1">
    <source>
        <dbReference type="EMBL" id="OAM79348.1"/>
    </source>
</evidence>
<comment type="caution">
    <text evidence="1">The sequence shown here is derived from an EMBL/GenBank/DDBJ whole genome shotgun (WGS) entry which is preliminary data.</text>
</comment>
<dbReference type="AlphaFoldDB" id="A0A178I5B8"/>
<sequence length="358" mass="37617">MSEPIADFAVIGSTPLARLLAGRLAGSHGRSVLYMGESQSSYRLPRGLDLSVAPITRPESWAMLRQGIGETVKLIGRIAGRGAWSHVDPLFFAGDPATAEALGHMRHMALGFGIAAEPAAPTMPVAHRSGIVLRDALRLNRPIIEPALDQWLEREGVRRLAPEGVTIAEDGSAVLQAGGARFEARQAILADHDAILAHLPPAQWPVLLRRHPASCILTTPARPLPTPVMLEIQSGITLLQQNEGGIAAIGLQDMASFSGRIQLLLGRDRQVEQAGQTSFSALATSDGAPALGRVGTVGADVVAGMGMAGAFLAPALARWLCGEASPFEADWFGARLVSRAPHGPSVAEYAPHISGTAP</sequence>
<gene>
    <name evidence="1" type="ORF">A3840_03580</name>
</gene>
<accession>A0A178I5B8</accession>
<dbReference type="Proteomes" id="UP000078389">
    <property type="component" value="Unassembled WGS sequence"/>
</dbReference>
<dbReference type="STRING" id="1770058.A3840_03580"/>